<evidence type="ECO:0000313" key="2">
    <source>
        <dbReference type="Proteomes" id="UP001595379"/>
    </source>
</evidence>
<keyword evidence="2" id="KW-1185">Reference proteome</keyword>
<dbReference type="EMBL" id="JBHRSV010000001">
    <property type="protein sequence ID" value="MFC2924489.1"/>
    <property type="molecule type" value="Genomic_DNA"/>
</dbReference>
<evidence type="ECO:0000313" key="1">
    <source>
        <dbReference type="EMBL" id="MFC2924489.1"/>
    </source>
</evidence>
<evidence type="ECO:0008006" key="3">
    <source>
        <dbReference type="Google" id="ProtNLM"/>
    </source>
</evidence>
<reference evidence="2" key="1">
    <citation type="journal article" date="2019" name="Int. J. Syst. Evol. Microbiol.">
        <title>The Global Catalogue of Microorganisms (GCM) 10K type strain sequencing project: providing services to taxonomists for standard genome sequencing and annotation.</title>
        <authorList>
            <consortium name="The Broad Institute Genomics Platform"/>
            <consortium name="The Broad Institute Genome Sequencing Center for Infectious Disease"/>
            <person name="Wu L."/>
            <person name="Ma J."/>
        </authorList>
    </citation>
    <scope>NUCLEOTIDE SEQUENCE [LARGE SCALE GENOMIC DNA]</scope>
    <source>
        <strain evidence="2">KCTC 52487</strain>
    </source>
</reference>
<dbReference type="PROSITE" id="PS51257">
    <property type="entry name" value="PROKAR_LIPOPROTEIN"/>
    <property type="match status" value="1"/>
</dbReference>
<organism evidence="1 2">
    <name type="scientific">Hyphobacterium vulgare</name>
    <dbReference type="NCBI Taxonomy" id="1736751"/>
    <lineage>
        <taxon>Bacteria</taxon>
        <taxon>Pseudomonadati</taxon>
        <taxon>Pseudomonadota</taxon>
        <taxon>Alphaproteobacteria</taxon>
        <taxon>Maricaulales</taxon>
        <taxon>Maricaulaceae</taxon>
        <taxon>Hyphobacterium</taxon>
    </lineage>
</organism>
<dbReference type="Proteomes" id="UP001595379">
    <property type="component" value="Unassembled WGS sequence"/>
</dbReference>
<accession>A0ABV6ZST8</accession>
<gene>
    <name evidence="1" type="ORF">ACFOOR_00045</name>
</gene>
<protein>
    <recommendedName>
        <fullName evidence="3">Lipoprotein</fullName>
    </recommendedName>
</protein>
<proteinExistence type="predicted"/>
<comment type="caution">
    <text evidence="1">The sequence shown here is derived from an EMBL/GenBank/DDBJ whole genome shotgun (WGS) entry which is preliminary data.</text>
</comment>
<sequence length="129" mass="14429">MRTNDQLGRLARHSIGSAILFAMLGACAEEDRASTCFSVIAFEGWGTAEISVSENERLMLQFLLSLSQLHEDTIREGYAPPFAVGNSIYVEHDCSVVPVLPDYPPELQRTRLVMKREYRGVVGPDYGHR</sequence>
<name>A0ABV6ZST8_9PROT</name>
<dbReference type="RefSeq" id="WP_343163794.1">
    <property type="nucleotide sequence ID" value="NZ_JBHRSV010000001.1"/>
</dbReference>